<sequence>MLRGLDLRLKLPRVYHLFGTMFGIEPLILESSNIRFKIVSIYNQICKVLPHLSDPQFGDKYVFRQKLVNSVRENNDSVPVFTHRSSSLGRGFLFLLGIIALPLSQLELLEIGDTLRLASAAIFIKMGVLHISP</sequence>
<evidence type="ECO:0000313" key="1">
    <source>
        <dbReference type="EMBL" id="GJS77027.1"/>
    </source>
</evidence>
<evidence type="ECO:0000313" key="2">
    <source>
        <dbReference type="Proteomes" id="UP001151760"/>
    </source>
</evidence>
<accession>A0ABQ4YHV0</accession>
<proteinExistence type="predicted"/>
<comment type="caution">
    <text evidence="1">The sequence shown here is derived from an EMBL/GenBank/DDBJ whole genome shotgun (WGS) entry which is preliminary data.</text>
</comment>
<name>A0ABQ4YHV0_9ASTR</name>
<gene>
    <name evidence="1" type="ORF">Tco_0726908</name>
</gene>
<organism evidence="1 2">
    <name type="scientific">Tanacetum coccineum</name>
    <dbReference type="NCBI Taxonomy" id="301880"/>
    <lineage>
        <taxon>Eukaryota</taxon>
        <taxon>Viridiplantae</taxon>
        <taxon>Streptophyta</taxon>
        <taxon>Embryophyta</taxon>
        <taxon>Tracheophyta</taxon>
        <taxon>Spermatophyta</taxon>
        <taxon>Magnoliopsida</taxon>
        <taxon>eudicotyledons</taxon>
        <taxon>Gunneridae</taxon>
        <taxon>Pentapetalae</taxon>
        <taxon>asterids</taxon>
        <taxon>campanulids</taxon>
        <taxon>Asterales</taxon>
        <taxon>Asteraceae</taxon>
        <taxon>Asteroideae</taxon>
        <taxon>Anthemideae</taxon>
        <taxon>Anthemidinae</taxon>
        <taxon>Tanacetum</taxon>
    </lineage>
</organism>
<dbReference type="EMBL" id="BQNB010010418">
    <property type="protein sequence ID" value="GJS77027.1"/>
    <property type="molecule type" value="Genomic_DNA"/>
</dbReference>
<dbReference type="Proteomes" id="UP001151760">
    <property type="component" value="Unassembled WGS sequence"/>
</dbReference>
<reference evidence="1" key="2">
    <citation type="submission" date="2022-01" db="EMBL/GenBank/DDBJ databases">
        <authorList>
            <person name="Yamashiro T."/>
            <person name="Shiraishi A."/>
            <person name="Satake H."/>
            <person name="Nakayama K."/>
        </authorList>
    </citation>
    <scope>NUCLEOTIDE SEQUENCE</scope>
</reference>
<reference evidence="1" key="1">
    <citation type="journal article" date="2022" name="Int. J. Mol. Sci.">
        <title>Draft Genome of Tanacetum Coccineum: Genomic Comparison of Closely Related Tanacetum-Family Plants.</title>
        <authorList>
            <person name="Yamashiro T."/>
            <person name="Shiraishi A."/>
            <person name="Nakayama K."/>
            <person name="Satake H."/>
        </authorList>
    </citation>
    <scope>NUCLEOTIDE SEQUENCE</scope>
</reference>
<keyword evidence="2" id="KW-1185">Reference proteome</keyword>
<protein>
    <submittedName>
        <fullName evidence="1">Uncharacterized protein</fullName>
    </submittedName>
</protein>